<feature type="non-terminal residue" evidence="1">
    <location>
        <position position="1"/>
    </location>
</feature>
<dbReference type="EMBL" id="LAZR01017815">
    <property type="protein sequence ID" value="KKL98852.1"/>
    <property type="molecule type" value="Genomic_DNA"/>
</dbReference>
<gene>
    <name evidence="1" type="ORF">LCGC14_1820210</name>
</gene>
<organism evidence="1">
    <name type="scientific">marine sediment metagenome</name>
    <dbReference type="NCBI Taxonomy" id="412755"/>
    <lineage>
        <taxon>unclassified sequences</taxon>
        <taxon>metagenomes</taxon>
        <taxon>ecological metagenomes</taxon>
    </lineage>
</organism>
<protein>
    <submittedName>
        <fullName evidence="1">Uncharacterized protein</fullName>
    </submittedName>
</protein>
<dbReference type="AlphaFoldDB" id="A0A0F9JIQ6"/>
<comment type="caution">
    <text evidence="1">The sequence shown here is derived from an EMBL/GenBank/DDBJ whole genome shotgun (WGS) entry which is preliminary data.</text>
</comment>
<proteinExistence type="predicted"/>
<name>A0A0F9JIQ6_9ZZZZ</name>
<accession>A0A0F9JIQ6</accession>
<sequence length="22" mass="2091">SWAKAAGKGELTAGVAAMVEGS</sequence>
<evidence type="ECO:0000313" key="1">
    <source>
        <dbReference type="EMBL" id="KKL98852.1"/>
    </source>
</evidence>
<reference evidence="1" key="1">
    <citation type="journal article" date="2015" name="Nature">
        <title>Complex archaea that bridge the gap between prokaryotes and eukaryotes.</title>
        <authorList>
            <person name="Spang A."/>
            <person name="Saw J.H."/>
            <person name="Jorgensen S.L."/>
            <person name="Zaremba-Niedzwiedzka K."/>
            <person name="Martijn J."/>
            <person name="Lind A.E."/>
            <person name="van Eijk R."/>
            <person name="Schleper C."/>
            <person name="Guy L."/>
            <person name="Ettema T.J."/>
        </authorList>
    </citation>
    <scope>NUCLEOTIDE SEQUENCE</scope>
</reference>